<name>A0ABQ4TUS0_9HYPH</name>
<keyword evidence="3" id="KW-1185">Reference proteome</keyword>
<reference evidence="2" key="2">
    <citation type="submission" date="2021-08" db="EMBL/GenBank/DDBJ databases">
        <authorList>
            <person name="Tani A."/>
            <person name="Ola A."/>
            <person name="Ogura Y."/>
            <person name="Katsura K."/>
            <person name="Hayashi T."/>
        </authorList>
    </citation>
    <scope>NUCLEOTIDE SEQUENCE</scope>
    <source>
        <strain evidence="2">DSM 23632</strain>
    </source>
</reference>
<comment type="caution">
    <text evidence="2">The sequence shown here is derived from an EMBL/GenBank/DDBJ whole genome shotgun (WGS) entry which is preliminary data.</text>
</comment>
<dbReference type="PANTHER" id="PTHR42879:SF2">
    <property type="entry name" value="3-OXOACYL-[ACYL-CARRIER-PROTEIN] REDUCTASE FABG"/>
    <property type="match status" value="1"/>
</dbReference>
<protein>
    <submittedName>
        <fullName evidence="2">Cyclic-di-GMP-binding biofilm dispersal mediator protein</fullName>
    </submittedName>
</protein>
<proteinExistence type="inferred from homology"/>
<comment type="similarity">
    <text evidence="1">Belongs to the short-chain dehydrogenases/reductases (SDR) family.</text>
</comment>
<accession>A0ABQ4TUS0</accession>
<dbReference type="InterPro" id="IPR050259">
    <property type="entry name" value="SDR"/>
</dbReference>
<gene>
    <name evidence="2" type="primary">bdcA</name>
    <name evidence="2" type="ORF">MPOCJGCO_0518</name>
</gene>
<dbReference type="PANTHER" id="PTHR42879">
    <property type="entry name" value="3-OXOACYL-(ACYL-CARRIER-PROTEIN) REDUCTASE"/>
    <property type="match status" value="1"/>
</dbReference>
<dbReference type="Gene3D" id="3.40.50.720">
    <property type="entry name" value="NAD(P)-binding Rossmann-like Domain"/>
    <property type="match status" value="1"/>
</dbReference>
<evidence type="ECO:0000313" key="2">
    <source>
        <dbReference type="EMBL" id="GJE58437.1"/>
    </source>
</evidence>
<dbReference type="RefSeq" id="WP_238181068.1">
    <property type="nucleotide sequence ID" value="NZ_BPRB01000032.1"/>
</dbReference>
<dbReference type="Pfam" id="PF13561">
    <property type="entry name" value="adh_short_C2"/>
    <property type="match status" value="1"/>
</dbReference>
<dbReference type="InterPro" id="IPR002347">
    <property type="entry name" value="SDR_fam"/>
</dbReference>
<reference evidence="2" key="1">
    <citation type="journal article" date="2021" name="Front. Microbiol.">
        <title>Comprehensive Comparative Genomics and Phenotyping of Methylobacterium Species.</title>
        <authorList>
            <person name="Alessa O."/>
            <person name="Ogura Y."/>
            <person name="Fujitani Y."/>
            <person name="Takami H."/>
            <person name="Hayashi T."/>
            <person name="Sahin N."/>
            <person name="Tani A."/>
        </authorList>
    </citation>
    <scope>NUCLEOTIDE SEQUENCE</scope>
    <source>
        <strain evidence="2">DSM 23632</strain>
    </source>
</reference>
<dbReference type="PRINTS" id="PR00080">
    <property type="entry name" value="SDRFAMILY"/>
</dbReference>
<dbReference type="Proteomes" id="UP001055057">
    <property type="component" value="Unassembled WGS sequence"/>
</dbReference>
<evidence type="ECO:0000313" key="3">
    <source>
        <dbReference type="Proteomes" id="UP001055057"/>
    </source>
</evidence>
<dbReference type="InterPro" id="IPR036291">
    <property type="entry name" value="NAD(P)-bd_dom_sf"/>
</dbReference>
<dbReference type="EMBL" id="BPRB01000032">
    <property type="protein sequence ID" value="GJE58437.1"/>
    <property type="molecule type" value="Genomic_DNA"/>
</dbReference>
<organism evidence="2 3">
    <name type="scientific">Methylobacterium trifolii</name>
    <dbReference type="NCBI Taxonomy" id="1003092"/>
    <lineage>
        <taxon>Bacteria</taxon>
        <taxon>Pseudomonadati</taxon>
        <taxon>Pseudomonadota</taxon>
        <taxon>Alphaproteobacteria</taxon>
        <taxon>Hyphomicrobiales</taxon>
        <taxon>Methylobacteriaceae</taxon>
        <taxon>Methylobacterium</taxon>
    </lineage>
</organism>
<evidence type="ECO:0000256" key="1">
    <source>
        <dbReference type="ARBA" id="ARBA00006484"/>
    </source>
</evidence>
<dbReference type="SUPFAM" id="SSF51735">
    <property type="entry name" value="NAD(P)-binding Rossmann-fold domains"/>
    <property type="match status" value="1"/>
</dbReference>
<dbReference type="PRINTS" id="PR00081">
    <property type="entry name" value="GDHRDH"/>
</dbReference>
<sequence length="246" mass="24993">MITAVGDAPKTALVYGGSRGIGAAIVSRLVEDGYAVAFTFASRADTARDLASALEARGGRATAIQADSADPAAIRTAADAAGERLGSIGLVVVNAGILKLGTVDAVSLDDLNLMIDVNIRGVFLAVQAALPHVSDGGRVVTIGSCSAEWTGFAGSSVYQFTKAAVAAMAKGLARDLAPRKITVNNVQPGPTRTDLSAGFIDTLSERSPLKRIAEPAEIAGLVSYLARAEAGFMTGASLTMDGGLTL</sequence>